<dbReference type="Proteomes" id="UP000633365">
    <property type="component" value="Unassembled WGS sequence"/>
</dbReference>
<accession>A0A934TZH4</accession>
<gene>
    <name evidence="2" type="ORF">JKK62_03385</name>
</gene>
<evidence type="ECO:0000313" key="3">
    <source>
        <dbReference type="Proteomes" id="UP000633365"/>
    </source>
</evidence>
<feature type="signal peptide" evidence="1">
    <location>
        <begin position="1"/>
        <end position="25"/>
    </location>
</feature>
<feature type="chain" id="PRO_5037657689" description="Dockerin domain-containing protein" evidence="1">
    <location>
        <begin position="26"/>
        <end position="325"/>
    </location>
</feature>
<dbReference type="SUPFAM" id="SSF63446">
    <property type="entry name" value="Type I dockerin domain"/>
    <property type="match status" value="1"/>
</dbReference>
<dbReference type="RefSeq" id="WP_201427001.1">
    <property type="nucleotide sequence ID" value="NZ_JAEQMG010000040.1"/>
</dbReference>
<protein>
    <recommendedName>
        <fullName evidence="4">Dockerin domain-containing protein</fullName>
    </recommendedName>
</protein>
<dbReference type="AlphaFoldDB" id="A0A934TZH4"/>
<organism evidence="2 3">
    <name type="scientific">Ruminococcus difficilis</name>
    <dbReference type="NCBI Taxonomy" id="2763069"/>
    <lineage>
        <taxon>Bacteria</taxon>
        <taxon>Bacillati</taxon>
        <taxon>Bacillota</taxon>
        <taxon>Clostridia</taxon>
        <taxon>Eubacteriales</taxon>
        <taxon>Oscillospiraceae</taxon>
        <taxon>Ruminococcus</taxon>
    </lineage>
</organism>
<name>A0A934TZH4_9FIRM</name>
<reference evidence="2" key="1">
    <citation type="submission" date="2021-01" db="EMBL/GenBank/DDBJ databases">
        <title>Genome public.</title>
        <authorList>
            <person name="Liu C."/>
            <person name="Sun Q."/>
        </authorList>
    </citation>
    <scope>NUCLEOTIDE SEQUENCE</scope>
    <source>
        <strain evidence="2">M6</strain>
    </source>
</reference>
<dbReference type="EMBL" id="JAEQMG010000040">
    <property type="protein sequence ID" value="MBK6087703.1"/>
    <property type="molecule type" value="Genomic_DNA"/>
</dbReference>
<evidence type="ECO:0000256" key="1">
    <source>
        <dbReference type="SAM" id="SignalP"/>
    </source>
</evidence>
<evidence type="ECO:0008006" key="4">
    <source>
        <dbReference type="Google" id="ProtNLM"/>
    </source>
</evidence>
<dbReference type="InterPro" id="IPR036439">
    <property type="entry name" value="Dockerin_dom_sf"/>
</dbReference>
<dbReference type="Gene3D" id="1.10.1330.10">
    <property type="entry name" value="Dockerin domain"/>
    <property type="match status" value="1"/>
</dbReference>
<keyword evidence="1" id="KW-0732">Signal</keyword>
<sequence>MKRRIIALMLVLCMMFGIGGFSAFAGTPIFDVTDHWKKNVVIFYNVDDIFNAATICYCADGSENWQSAEMSYGGKNEYHQDSWYFTMPEGKYRYYITDGTHRTQEQYFTNEVLLYLMNETDGNGYYKLYVDSIALKPEGSSSVYDKLVEHLSELTHGYDTQLYAYEELYTHYDKDGKADWVFVNAFGGGGMPWIACKIFNHRVYLLDTTSGLFEFGMGLYDVKEDVFIDIARMDDYSAYDGLAEAIDTYGKGVLLGDIDRDDAMTVLDATMLQRCSAKIAEYPASDKIEPYSSSYTHIRYYSDFNLDGERSILDATCMQRYSARV</sequence>
<proteinExistence type="predicted"/>
<dbReference type="GO" id="GO:0000272">
    <property type="term" value="P:polysaccharide catabolic process"/>
    <property type="evidence" value="ECO:0007669"/>
    <property type="project" value="InterPro"/>
</dbReference>
<evidence type="ECO:0000313" key="2">
    <source>
        <dbReference type="EMBL" id="MBK6087703.1"/>
    </source>
</evidence>
<keyword evidence="3" id="KW-1185">Reference proteome</keyword>
<comment type="caution">
    <text evidence="2">The sequence shown here is derived from an EMBL/GenBank/DDBJ whole genome shotgun (WGS) entry which is preliminary data.</text>
</comment>